<gene>
    <name evidence="2" type="ORF">V1479_05165</name>
</gene>
<dbReference type="GO" id="GO:0003677">
    <property type="term" value="F:DNA binding"/>
    <property type="evidence" value="ECO:0007669"/>
    <property type="project" value="UniProtKB-KW"/>
</dbReference>
<dbReference type="Proteomes" id="UP001559025">
    <property type="component" value="Unassembled WGS sequence"/>
</dbReference>
<comment type="caution">
    <text evidence="2">The sequence shown here is derived from an EMBL/GenBank/DDBJ whole genome shotgun (WGS) entry which is preliminary data.</text>
</comment>
<evidence type="ECO:0000256" key="1">
    <source>
        <dbReference type="SAM" id="Coils"/>
    </source>
</evidence>
<reference evidence="2 3" key="1">
    <citation type="submission" date="2024-01" db="EMBL/GenBank/DDBJ databases">
        <title>New evidence supports the origin of RcGTA from prophage.</title>
        <authorList>
            <person name="Xu Y."/>
            <person name="Liu B."/>
            <person name="Chen F."/>
        </authorList>
    </citation>
    <scope>NUCLEOTIDE SEQUENCE [LARGE SCALE GENOMIC DNA]</scope>
    <source>
        <strain evidence="2 3">CBW1107-2</strain>
    </source>
</reference>
<dbReference type="RefSeq" id="WP_368801935.1">
    <property type="nucleotide sequence ID" value="NZ_JAZHFV010000001.1"/>
</dbReference>
<keyword evidence="3" id="KW-1185">Reference proteome</keyword>
<organism evidence="2 3">
    <name type="scientific">Neoaquamicrobium sediminum</name>
    <dbReference type="NCBI Taxonomy" id="1849104"/>
    <lineage>
        <taxon>Bacteria</taxon>
        <taxon>Pseudomonadati</taxon>
        <taxon>Pseudomonadota</taxon>
        <taxon>Alphaproteobacteria</taxon>
        <taxon>Hyphomicrobiales</taxon>
        <taxon>Phyllobacteriaceae</taxon>
        <taxon>Neoaquamicrobium</taxon>
    </lineage>
</organism>
<feature type="coiled-coil region" evidence="1">
    <location>
        <begin position="204"/>
        <end position="297"/>
    </location>
</feature>
<protein>
    <submittedName>
        <fullName evidence="2">DNA-binding protein</fullName>
    </submittedName>
</protein>
<keyword evidence="2" id="KW-0238">DNA-binding</keyword>
<name>A0ABV3WPU6_9HYPH</name>
<keyword evidence="1" id="KW-0175">Coiled coil</keyword>
<dbReference type="PANTHER" id="PTHR41259">
    <property type="entry name" value="DOUBLE-STRAND BREAK REPAIR RAD50 ATPASE, PUTATIVE-RELATED"/>
    <property type="match status" value="1"/>
</dbReference>
<feature type="coiled-coil region" evidence="1">
    <location>
        <begin position="334"/>
        <end position="391"/>
    </location>
</feature>
<proteinExistence type="predicted"/>
<evidence type="ECO:0000313" key="2">
    <source>
        <dbReference type="EMBL" id="MEX4006684.1"/>
    </source>
</evidence>
<dbReference type="SUPFAM" id="SSF52540">
    <property type="entry name" value="P-loop containing nucleoside triphosphate hydrolases"/>
    <property type="match status" value="1"/>
</dbReference>
<sequence length="878" mass="95215">MKLRAVRLHNVRRFAGRGVAIEGMGDGVNVLSAANEHGKSTSFDALHALFFQPHSGTPKAVQSLRPYSGGSPLVEADIETDAGRFRLTKQFYAGKRAGVVDLASGRIVAQADEAERFIAELVHGSSGGPAGLLWVRQGITGIENRSPSEKEEERKAREGVLASVQGEVEALTGGRRMAQILDACAAELGELATATGRPRAGGPYAEALEERDRLASEEARLEAEVRDLRTALDARRKARERLAELEDPAETAARQQARAQAEQALAQARAHGEKLHAAEARESLARHNAEAARAALDKFRFTLQRALDLKVLEAAAIARRDEALAARTEAITVSDNALAAAEQAEMEEQQARELLARLDRALRAKEAAERLKELRERLSKADAVNKQVEDGQAALRVATVPADAVRQLEGLETELAGLYAAEASRATTLRIDYDDGAGGRLTDGGAPLPDGAERPIHGTEQFRIEGVGTLTIRSTREGAASDGKLAKAVERHRTLLRQLGVESLREVRERQAAASAKAIELETARRHLALLAPQGVAELRAEIARLQDLPVPEDQTEANPEAARQAHAAAGEKLAAARLAAREARPARDKAEAAVIDAEKALSSIAAERAVAEAALGAEEGRADRAGELQRVCETAEAAFAEAKAAAETLRAGAPDIDTVEATLRRTASAVDATAKEAASLREQLADLNGSIRTRTDGAVEEIWRETAERRAAADTLVRRFEMEVAALTRLRRALEDARTAARDLYFEPVMNELRPLMGLLFDDVSVSFNDATLLPELLRRNGQDEPVDVLSGGMREQLAILTRLAFARLLARDGRPAPVILDDALVYSDDDRIEKMFDALHRQSRDQQIIVFSCRQRAFERLGGNRLQMTEWRPDQG</sequence>
<dbReference type="EMBL" id="JAZHFV010000001">
    <property type="protein sequence ID" value="MEX4006684.1"/>
    <property type="molecule type" value="Genomic_DNA"/>
</dbReference>
<dbReference type="InterPro" id="IPR027417">
    <property type="entry name" value="P-loop_NTPase"/>
</dbReference>
<accession>A0ABV3WPU6</accession>
<evidence type="ECO:0000313" key="3">
    <source>
        <dbReference type="Proteomes" id="UP001559025"/>
    </source>
</evidence>
<dbReference type="Gene3D" id="3.40.50.300">
    <property type="entry name" value="P-loop containing nucleotide triphosphate hydrolases"/>
    <property type="match status" value="2"/>
</dbReference>
<dbReference type="PANTHER" id="PTHR41259:SF1">
    <property type="entry name" value="DOUBLE-STRAND BREAK REPAIR RAD50 ATPASE, PUTATIVE-RELATED"/>
    <property type="match status" value="1"/>
</dbReference>